<organism evidence="1 2">
    <name type="scientific">Cohnella thailandensis</name>
    <dbReference type="NCBI Taxonomy" id="557557"/>
    <lineage>
        <taxon>Bacteria</taxon>
        <taxon>Bacillati</taxon>
        <taxon>Bacillota</taxon>
        <taxon>Bacilli</taxon>
        <taxon>Bacillales</taxon>
        <taxon>Paenibacillaceae</taxon>
        <taxon>Cohnella</taxon>
    </lineage>
</organism>
<dbReference type="SUPFAM" id="SSF53795">
    <property type="entry name" value="PEP carboxykinase-like"/>
    <property type="match status" value="1"/>
</dbReference>
<keyword evidence="2" id="KW-1185">Reference proteome</keyword>
<dbReference type="Gene3D" id="3.40.50.300">
    <property type="entry name" value="P-loop containing nucleotide triphosphate hydrolases"/>
    <property type="match status" value="1"/>
</dbReference>
<gene>
    <name evidence="1" type="ORF">H7B67_26215</name>
</gene>
<reference evidence="1 2" key="1">
    <citation type="submission" date="2020-08" db="EMBL/GenBank/DDBJ databases">
        <title>Cohnella phylogeny.</title>
        <authorList>
            <person name="Dunlap C."/>
        </authorList>
    </citation>
    <scope>NUCLEOTIDE SEQUENCE [LARGE SCALE GENOMIC DNA]</scope>
    <source>
        <strain evidence="1 2">DSM 25241</strain>
    </source>
</reference>
<name>A0A841SZL8_9BACL</name>
<dbReference type="EMBL" id="JACJVQ010000024">
    <property type="protein sequence ID" value="MBB6637633.1"/>
    <property type="molecule type" value="Genomic_DNA"/>
</dbReference>
<evidence type="ECO:0000313" key="2">
    <source>
        <dbReference type="Proteomes" id="UP000535838"/>
    </source>
</evidence>
<accession>A0A841SZL8</accession>
<protein>
    <submittedName>
        <fullName evidence="1">Aldolase</fullName>
    </submittedName>
</protein>
<proteinExistence type="predicted"/>
<dbReference type="Proteomes" id="UP000535838">
    <property type="component" value="Unassembled WGS sequence"/>
</dbReference>
<dbReference type="AlphaFoldDB" id="A0A841SZL8"/>
<sequence length="312" mass="34050">MADAVGPTLYTAFGLSIRSELRLTELPQTTGKTGAADVEIEIGDLSAAWRTHGDPDDYYAYLDGQFLFYVPDVAIYSIRGGKHIVVSPFAGAGEQSIRVYLLGTCMGAILMQRRTLPLHGSAVVINGQAYAFVGESGAGKSTLAAAFRNRGYRLLSDDVIAVTVGADGNTPIVIPAYPQQKLWQASIDQLGMESDAYRRLYLSKFAIPVESGFAHEAVPLAGVFELTKTEGAKVELSAYQGLERLAILRMHTYRDFLIPHLAGEEWHFSTVAGMASRVGMYRLRRPTAGFSAHELVDRVLRTVLEEKKVMNG</sequence>
<dbReference type="InterPro" id="IPR027417">
    <property type="entry name" value="P-loop_NTPase"/>
</dbReference>
<dbReference type="RefSeq" id="WP_185122843.1">
    <property type="nucleotide sequence ID" value="NZ_JACJVQ010000024.1"/>
</dbReference>
<comment type="caution">
    <text evidence="1">The sequence shown here is derived from an EMBL/GenBank/DDBJ whole genome shotgun (WGS) entry which is preliminary data.</text>
</comment>
<evidence type="ECO:0000313" key="1">
    <source>
        <dbReference type="EMBL" id="MBB6637633.1"/>
    </source>
</evidence>